<dbReference type="RefSeq" id="WP_114613623.1">
    <property type="nucleotide sequence ID" value="NZ_QFWX01000005.1"/>
</dbReference>
<reference evidence="3" key="1">
    <citation type="submission" date="2018-05" db="EMBL/GenBank/DDBJ databases">
        <authorList>
            <person name="Lu D."/>
        </authorList>
    </citation>
    <scope>NUCLEOTIDE SEQUENCE [LARGE SCALE GENOMIC DNA]</scope>
    <source>
        <strain evidence="3">F01</strain>
    </source>
</reference>
<gene>
    <name evidence="2" type="ORF">DIT71_12900</name>
</gene>
<feature type="domain" description="Carboxysome Shell Carbonic Anhydrase catalytic" evidence="1">
    <location>
        <begin position="52"/>
        <end position="177"/>
    </location>
</feature>
<dbReference type="EMBL" id="QFWX01000005">
    <property type="protein sequence ID" value="PXX90382.1"/>
    <property type="molecule type" value="Genomic_DNA"/>
</dbReference>
<accession>A0A2V3ZXJ0</accession>
<keyword evidence="3" id="KW-1185">Reference proteome</keyword>
<proteinExistence type="predicted"/>
<evidence type="ECO:0000313" key="2">
    <source>
        <dbReference type="EMBL" id="PXX90382.1"/>
    </source>
</evidence>
<dbReference type="InterPro" id="IPR048539">
    <property type="entry name" value="CsoSCA_cat"/>
</dbReference>
<evidence type="ECO:0000259" key="1">
    <source>
        <dbReference type="Pfam" id="PF20686"/>
    </source>
</evidence>
<dbReference type="Pfam" id="PF20686">
    <property type="entry name" value="CsoSCA_cat"/>
    <property type="match status" value="1"/>
</dbReference>
<reference evidence="2 3" key="2">
    <citation type="submission" date="2018-06" db="EMBL/GenBank/DDBJ databases">
        <title>Marinobactersediminissp. nov, a moderately halophilic bacterium isolated from marine solar saltern.</title>
        <authorList>
            <person name="Zhang Y."/>
        </authorList>
    </citation>
    <scope>NUCLEOTIDE SEQUENCE [LARGE SCALE GENOMIC DNA]</scope>
    <source>
        <strain evidence="2 3">F01</strain>
    </source>
</reference>
<comment type="caution">
    <text evidence="2">The sequence shown here is derived from an EMBL/GenBank/DDBJ whole genome shotgun (WGS) entry which is preliminary data.</text>
</comment>
<evidence type="ECO:0000313" key="3">
    <source>
        <dbReference type="Proteomes" id="UP000253987"/>
    </source>
</evidence>
<dbReference type="AlphaFoldDB" id="A0A2V3ZXJ0"/>
<dbReference type="Proteomes" id="UP000253987">
    <property type="component" value="Unassembled WGS sequence"/>
</dbReference>
<sequence length="365" mass="40494">MTAPVHSRPIDERIDWLMALSRKHSASFCSPENHLARQRYLAEHNTLIIALKCMDGRIHLPHVTRTPMGIIQPFRNLGGIFDLGWPYLGDLLADTVQSAVSAGRRVLIIITYHYSKGAKERGCAGFNCDLDAARAHAISIRCQVEALFGEAHQTVYPLVCGFETDEDALILHGPDGRCLDLSTIAPNSADETGARITALFPDMPLPIQRDLLPLVRGNIRHIAEIRESDRELNIEHREWVICIGRGFDFLHAPNLALIIGPFSPDLSHPIRQAAGIIKANMESGRIPGDGFLLLSSAPYQEPGTQKARATLKSAFLLEFAANVIQREFPELAELMVAHSAILNWPERRLEIQPAKPESEHGNRVS</sequence>
<name>A0A2V3ZXJ0_9GAMM</name>
<dbReference type="OrthoDB" id="9776946at2"/>
<organism evidence="2 3">
    <name type="scientific">Marinobacter vulgaris</name>
    <dbReference type="NCBI Taxonomy" id="1928331"/>
    <lineage>
        <taxon>Bacteria</taxon>
        <taxon>Pseudomonadati</taxon>
        <taxon>Pseudomonadota</taxon>
        <taxon>Gammaproteobacteria</taxon>
        <taxon>Pseudomonadales</taxon>
        <taxon>Marinobacteraceae</taxon>
        <taxon>Marinobacter</taxon>
    </lineage>
</organism>
<protein>
    <recommendedName>
        <fullName evidence="1">Carboxysome Shell Carbonic Anhydrase catalytic domain-containing protein</fullName>
    </recommendedName>
</protein>